<sequence length="320" mass="31740">MSAAEGGTASSGSTPGGGRLAQGGPARVDLTILAGAVLCASTAPPLTAAIAAPALAIAFWRNAMALPVSIPMAWWYERGGLRGLSPRVALLVGFAAVMLALHFASLAAALDRTSVASAATLVCGQSVWAALFAGALGERLSPLGWVGTALALAGVVAVTGVDAVVSEGTLTGNLLALLSGVAGGAYMVSGGVARQHVSASLYTALCYSACAAVLLGAAVLTGTALTGFGPATWIGLAALTLLAQLLGHSLFNFVMRSVSPSLVSLSQLMTVPIASVIAAVALDQTPPPALLPAIGLMVVGIGLVVTSHRRRAVRLVADES</sequence>
<comment type="similarity">
    <text evidence="1">Belongs to the EamA transporter family.</text>
</comment>
<feature type="transmembrane region" description="Helical" evidence="3">
    <location>
        <begin position="143"/>
        <end position="164"/>
    </location>
</feature>
<dbReference type="EMBL" id="PGEZ01000001">
    <property type="protein sequence ID" value="PJJ58045.1"/>
    <property type="molecule type" value="Genomic_DNA"/>
</dbReference>
<evidence type="ECO:0000259" key="4">
    <source>
        <dbReference type="Pfam" id="PF00892"/>
    </source>
</evidence>
<feature type="transmembrane region" description="Helical" evidence="3">
    <location>
        <begin position="30"/>
        <end position="52"/>
    </location>
</feature>
<evidence type="ECO:0000256" key="2">
    <source>
        <dbReference type="SAM" id="MobiDB-lite"/>
    </source>
</evidence>
<name>A0A0B2BUW0_9ACTN</name>
<dbReference type="Proteomes" id="UP000230842">
    <property type="component" value="Unassembled WGS sequence"/>
</dbReference>
<dbReference type="InterPro" id="IPR037185">
    <property type="entry name" value="EmrE-like"/>
</dbReference>
<organism evidence="5 6">
    <name type="scientific">Mumia flava</name>
    <dbReference type="NCBI Taxonomy" id="1348852"/>
    <lineage>
        <taxon>Bacteria</taxon>
        <taxon>Bacillati</taxon>
        <taxon>Actinomycetota</taxon>
        <taxon>Actinomycetes</taxon>
        <taxon>Propionibacteriales</taxon>
        <taxon>Nocardioidaceae</taxon>
        <taxon>Mumia</taxon>
    </lineage>
</organism>
<feature type="transmembrane region" description="Helical" evidence="3">
    <location>
        <begin position="288"/>
        <end position="305"/>
    </location>
</feature>
<feature type="transmembrane region" description="Helical" evidence="3">
    <location>
        <begin position="231"/>
        <end position="255"/>
    </location>
</feature>
<feature type="region of interest" description="Disordered" evidence="2">
    <location>
        <begin position="1"/>
        <end position="21"/>
    </location>
</feature>
<evidence type="ECO:0000313" key="5">
    <source>
        <dbReference type="EMBL" id="PJJ58045.1"/>
    </source>
</evidence>
<keyword evidence="3" id="KW-1133">Transmembrane helix</keyword>
<proteinExistence type="inferred from homology"/>
<gene>
    <name evidence="5" type="ORF">CLV56_2289</name>
</gene>
<dbReference type="PANTHER" id="PTHR22911">
    <property type="entry name" value="ACYL-MALONYL CONDENSING ENZYME-RELATED"/>
    <property type="match status" value="1"/>
</dbReference>
<feature type="compositionally biased region" description="Low complexity" evidence="2">
    <location>
        <begin position="1"/>
        <end position="13"/>
    </location>
</feature>
<comment type="caution">
    <text evidence="5">The sequence shown here is derived from an EMBL/GenBank/DDBJ whole genome shotgun (WGS) entry which is preliminary data.</text>
</comment>
<keyword evidence="6" id="KW-1185">Reference proteome</keyword>
<dbReference type="InterPro" id="IPR000620">
    <property type="entry name" value="EamA_dom"/>
</dbReference>
<dbReference type="PANTHER" id="PTHR22911:SF76">
    <property type="entry name" value="EAMA DOMAIN-CONTAINING PROTEIN"/>
    <property type="match status" value="1"/>
</dbReference>
<reference evidence="5 6" key="1">
    <citation type="submission" date="2017-11" db="EMBL/GenBank/DDBJ databases">
        <title>Genomic Encyclopedia of Archaeal and Bacterial Type Strains, Phase II (KMG-II): From Individual Species to Whole Genera.</title>
        <authorList>
            <person name="Goeker M."/>
        </authorList>
    </citation>
    <scope>NUCLEOTIDE SEQUENCE [LARGE SCALE GENOMIC DNA]</scope>
    <source>
        <strain evidence="5 6">DSM 27763</strain>
    </source>
</reference>
<keyword evidence="3" id="KW-0812">Transmembrane</keyword>
<dbReference type="Pfam" id="PF00892">
    <property type="entry name" value="EamA"/>
    <property type="match status" value="2"/>
</dbReference>
<feature type="transmembrane region" description="Helical" evidence="3">
    <location>
        <begin position="58"/>
        <end position="76"/>
    </location>
</feature>
<evidence type="ECO:0000256" key="3">
    <source>
        <dbReference type="SAM" id="Phobius"/>
    </source>
</evidence>
<feature type="transmembrane region" description="Helical" evidence="3">
    <location>
        <begin position="201"/>
        <end position="225"/>
    </location>
</feature>
<dbReference type="GO" id="GO:0016020">
    <property type="term" value="C:membrane"/>
    <property type="evidence" value="ECO:0007669"/>
    <property type="project" value="InterPro"/>
</dbReference>
<feature type="transmembrane region" description="Helical" evidence="3">
    <location>
        <begin position="262"/>
        <end position="282"/>
    </location>
</feature>
<protein>
    <submittedName>
        <fullName evidence="5">Threonine/homoserine efflux transporter RhtA</fullName>
    </submittedName>
</protein>
<feature type="transmembrane region" description="Helical" evidence="3">
    <location>
        <begin position="116"/>
        <end position="136"/>
    </location>
</feature>
<keyword evidence="3" id="KW-0472">Membrane</keyword>
<dbReference type="AlphaFoldDB" id="A0A0B2BUW0"/>
<evidence type="ECO:0000313" key="6">
    <source>
        <dbReference type="Proteomes" id="UP000230842"/>
    </source>
</evidence>
<feature type="domain" description="EamA" evidence="4">
    <location>
        <begin position="33"/>
        <end position="158"/>
    </location>
</feature>
<feature type="transmembrane region" description="Helical" evidence="3">
    <location>
        <begin position="170"/>
        <end position="189"/>
    </location>
</feature>
<evidence type="ECO:0000256" key="1">
    <source>
        <dbReference type="ARBA" id="ARBA00007362"/>
    </source>
</evidence>
<accession>A0A0B2BUW0</accession>
<feature type="domain" description="EamA" evidence="4">
    <location>
        <begin position="171"/>
        <end position="305"/>
    </location>
</feature>
<dbReference type="SUPFAM" id="SSF103481">
    <property type="entry name" value="Multidrug resistance efflux transporter EmrE"/>
    <property type="match status" value="2"/>
</dbReference>
<dbReference type="RefSeq" id="WP_039339994.1">
    <property type="nucleotide sequence ID" value="NZ_PGEZ01000001.1"/>
</dbReference>
<feature type="transmembrane region" description="Helical" evidence="3">
    <location>
        <begin position="88"/>
        <end position="110"/>
    </location>
</feature>